<dbReference type="GO" id="GO:0016787">
    <property type="term" value="F:hydrolase activity"/>
    <property type="evidence" value="ECO:0007669"/>
    <property type="project" value="UniProtKB-KW"/>
</dbReference>
<evidence type="ECO:0000259" key="3">
    <source>
        <dbReference type="Pfam" id="PF00561"/>
    </source>
</evidence>
<dbReference type="RefSeq" id="WP_266055480.1">
    <property type="nucleotide sequence ID" value="NZ_JAPFQN010000003.1"/>
</dbReference>
<reference evidence="4 5" key="1">
    <citation type="submission" date="2022-11" db="EMBL/GenBank/DDBJ databases">
        <title>The characterization of three novel Bacteroidetes species and genomic analysis of their roles in tidal elemental geochemical cycles.</title>
        <authorList>
            <person name="Ma K."/>
        </authorList>
    </citation>
    <scope>NUCLEOTIDE SEQUENCE [LARGE SCALE GENOMIC DNA]</scope>
    <source>
        <strain evidence="4 5">M17</strain>
    </source>
</reference>
<keyword evidence="2 4" id="KW-0378">Hydrolase</keyword>
<dbReference type="InterPro" id="IPR002410">
    <property type="entry name" value="Peptidase_S33"/>
</dbReference>
<accession>A0ABT3RP16</accession>
<proteinExistence type="inferred from homology"/>
<comment type="similarity">
    <text evidence="1">Belongs to the peptidase S33 family.</text>
</comment>
<dbReference type="Proteomes" id="UP001209885">
    <property type="component" value="Unassembled WGS sequence"/>
</dbReference>
<dbReference type="PRINTS" id="PR00111">
    <property type="entry name" value="ABHYDROLASE"/>
</dbReference>
<evidence type="ECO:0000313" key="5">
    <source>
        <dbReference type="Proteomes" id="UP001209885"/>
    </source>
</evidence>
<organism evidence="4 5">
    <name type="scientific">Mangrovivirga halotolerans</name>
    <dbReference type="NCBI Taxonomy" id="2993936"/>
    <lineage>
        <taxon>Bacteria</taxon>
        <taxon>Pseudomonadati</taxon>
        <taxon>Bacteroidota</taxon>
        <taxon>Cytophagia</taxon>
        <taxon>Cytophagales</taxon>
        <taxon>Mangrovivirgaceae</taxon>
        <taxon>Mangrovivirga</taxon>
    </lineage>
</organism>
<comment type="caution">
    <text evidence="4">The sequence shown here is derived from an EMBL/GenBank/DDBJ whole genome shotgun (WGS) entry which is preliminary data.</text>
</comment>
<dbReference type="Pfam" id="PF00561">
    <property type="entry name" value="Abhydrolase_1"/>
    <property type="match status" value="1"/>
</dbReference>
<evidence type="ECO:0000313" key="4">
    <source>
        <dbReference type="EMBL" id="MCX2743109.1"/>
    </source>
</evidence>
<sequence length="295" mass="34046">MKKSRIVKFSFDNYLAGDDYKIYYKIIGEGHPLLIIHGGPVLDHSYMIDSFSSLGKEFKLIFFDQCACGKSTIPQDHFQLDMNNLLKDIDAILENADENNVSILGHSWGGFLGLNYTLNFPEKVKSLILSNPMPLTRDQWNHDQRVLDERILKSDLIKRNKVLQSDQMRKNPSLAIKKLMKISFKPHFSDENMIEKLNLQIPEDYLKRSELYEYLMNNDLGDYNLEGKVNNIHCPVLTIYGDAEPAVKSKYHHVIDKAFQNSHLKIIKNSGHFPFIENPSSYFTAVKKFLSKITV</sequence>
<dbReference type="PANTHER" id="PTHR43798">
    <property type="entry name" value="MONOACYLGLYCEROL LIPASE"/>
    <property type="match status" value="1"/>
</dbReference>
<evidence type="ECO:0000256" key="2">
    <source>
        <dbReference type="ARBA" id="ARBA00022801"/>
    </source>
</evidence>
<feature type="domain" description="AB hydrolase-1" evidence="3">
    <location>
        <begin position="32"/>
        <end position="279"/>
    </location>
</feature>
<dbReference type="InterPro" id="IPR029058">
    <property type="entry name" value="AB_hydrolase_fold"/>
</dbReference>
<evidence type="ECO:0000256" key="1">
    <source>
        <dbReference type="ARBA" id="ARBA00010088"/>
    </source>
</evidence>
<dbReference type="InterPro" id="IPR000073">
    <property type="entry name" value="AB_hydrolase_1"/>
</dbReference>
<gene>
    <name evidence="4" type="ORF">OO013_04490</name>
</gene>
<dbReference type="EMBL" id="JAPFQN010000003">
    <property type="protein sequence ID" value="MCX2743109.1"/>
    <property type="molecule type" value="Genomic_DNA"/>
</dbReference>
<keyword evidence="5" id="KW-1185">Reference proteome</keyword>
<name>A0ABT3RP16_9BACT</name>
<dbReference type="SUPFAM" id="SSF53474">
    <property type="entry name" value="alpha/beta-Hydrolases"/>
    <property type="match status" value="1"/>
</dbReference>
<dbReference type="Gene3D" id="3.40.50.1820">
    <property type="entry name" value="alpha/beta hydrolase"/>
    <property type="match status" value="1"/>
</dbReference>
<dbReference type="InterPro" id="IPR050266">
    <property type="entry name" value="AB_hydrolase_sf"/>
</dbReference>
<dbReference type="PRINTS" id="PR00793">
    <property type="entry name" value="PROAMNOPTASE"/>
</dbReference>
<protein>
    <submittedName>
        <fullName evidence="4">Alpha/beta fold hydrolase</fullName>
    </submittedName>
</protein>